<dbReference type="SUPFAM" id="SSF46934">
    <property type="entry name" value="UBA-like"/>
    <property type="match status" value="1"/>
</dbReference>
<dbReference type="InterPro" id="IPR003892">
    <property type="entry name" value="CUE"/>
</dbReference>
<proteinExistence type="predicted"/>
<dbReference type="PANTHER" id="PTHR13467">
    <property type="entry name" value="CUE DOMAIN CONTAINING PROTEIN 1"/>
    <property type="match status" value="1"/>
</dbReference>
<dbReference type="Gene3D" id="1.10.8.10">
    <property type="entry name" value="DNA helicase RuvA subunit, C-terminal domain"/>
    <property type="match status" value="1"/>
</dbReference>
<dbReference type="InterPro" id="IPR040195">
    <property type="entry name" value="CUE_CUED1"/>
</dbReference>
<dbReference type="EMBL" id="CAJPEV010003096">
    <property type="protein sequence ID" value="CAG0898910.1"/>
    <property type="molecule type" value="Genomic_DNA"/>
</dbReference>
<evidence type="ECO:0000313" key="3">
    <source>
        <dbReference type="Proteomes" id="UP000677054"/>
    </source>
</evidence>
<protein>
    <recommendedName>
        <fullName evidence="1">CUE domain-containing protein</fullName>
    </recommendedName>
</protein>
<keyword evidence="3" id="KW-1185">Reference proteome</keyword>
<dbReference type="OrthoDB" id="5794653at2759"/>
<feature type="domain" description="CUE" evidence="1">
    <location>
        <begin position="45"/>
        <end position="88"/>
    </location>
</feature>
<dbReference type="PANTHER" id="PTHR13467:SF3">
    <property type="entry name" value="CUE DOMAIN-CONTAINING PROTEIN 1"/>
    <property type="match status" value="1"/>
</dbReference>
<dbReference type="InterPro" id="IPR009060">
    <property type="entry name" value="UBA-like_sf"/>
</dbReference>
<evidence type="ECO:0000259" key="1">
    <source>
        <dbReference type="PROSITE" id="PS51140"/>
    </source>
</evidence>
<dbReference type="CDD" id="cd14366">
    <property type="entry name" value="CUE_CUED1"/>
    <property type="match status" value="1"/>
</dbReference>
<organism evidence="2">
    <name type="scientific">Darwinula stevensoni</name>
    <dbReference type="NCBI Taxonomy" id="69355"/>
    <lineage>
        <taxon>Eukaryota</taxon>
        <taxon>Metazoa</taxon>
        <taxon>Ecdysozoa</taxon>
        <taxon>Arthropoda</taxon>
        <taxon>Crustacea</taxon>
        <taxon>Oligostraca</taxon>
        <taxon>Ostracoda</taxon>
        <taxon>Podocopa</taxon>
        <taxon>Podocopida</taxon>
        <taxon>Darwinulocopina</taxon>
        <taxon>Darwinuloidea</taxon>
        <taxon>Darwinulidae</taxon>
        <taxon>Darwinula</taxon>
    </lineage>
</organism>
<dbReference type="SMART" id="SM00546">
    <property type="entry name" value="CUE"/>
    <property type="match status" value="1"/>
</dbReference>
<sequence>MAQAQPEREEFVFGVEVRVPIEMNNAAQLQQPRQPSQQQPTVELEFNQAMMDFKTMFPEVEAQVIEAVLRANDGVVDATIDQLLTMTSDSQKKEASPVNFTPSDPEELPLRVLRNWNPPLLGPLPHDFLRIRVPRLHQSQRQVGRPRREAARAFIVEILLGQCEKVERIPYELVRERDDSGAGGRTVCARSHGFGIDL</sequence>
<dbReference type="EMBL" id="LR902613">
    <property type="protein sequence ID" value="CAD7250829.1"/>
    <property type="molecule type" value="Genomic_DNA"/>
</dbReference>
<gene>
    <name evidence="2" type="ORF">DSTB1V02_LOCUS10598</name>
</gene>
<dbReference type="GO" id="GO:0043130">
    <property type="term" value="F:ubiquitin binding"/>
    <property type="evidence" value="ECO:0007669"/>
    <property type="project" value="InterPro"/>
</dbReference>
<accession>A0A7R9FQ32</accession>
<name>A0A7R9FQ32_9CRUS</name>
<dbReference type="Proteomes" id="UP000677054">
    <property type="component" value="Unassembled WGS sequence"/>
</dbReference>
<reference evidence="2" key="1">
    <citation type="submission" date="2020-11" db="EMBL/GenBank/DDBJ databases">
        <authorList>
            <person name="Tran Van P."/>
        </authorList>
    </citation>
    <scope>NUCLEOTIDE SEQUENCE</scope>
</reference>
<evidence type="ECO:0000313" key="2">
    <source>
        <dbReference type="EMBL" id="CAD7250829.1"/>
    </source>
</evidence>
<dbReference type="PROSITE" id="PS51140">
    <property type="entry name" value="CUE"/>
    <property type="match status" value="1"/>
</dbReference>
<dbReference type="AlphaFoldDB" id="A0A7R9FQ32"/>
<dbReference type="Pfam" id="PF02845">
    <property type="entry name" value="CUE"/>
    <property type="match status" value="1"/>
</dbReference>
<dbReference type="InterPro" id="IPR040192">
    <property type="entry name" value="CUEDC1"/>
</dbReference>